<dbReference type="EC" id="1.1.1.179" evidence="3"/>
<dbReference type="SUPFAM" id="SSF51735">
    <property type="entry name" value="NAD(P)-binding Rossmann-fold domains"/>
    <property type="match status" value="1"/>
</dbReference>
<organism evidence="8">
    <name type="scientific">Petromyces alliaceus</name>
    <name type="common">Aspergillus alliaceus</name>
    <dbReference type="NCBI Taxonomy" id="209559"/>
    <lineage>
        <taxon>Eukaryota</taxon>
        <taxon>Fungi</taxon>
        <taxon>Dikarya</taxon>
        <taxon>Ascomycota</taxon>
        <taxon>Pezizomycotina</taxon>
        <taxon>Eurotiomycetes</taxon>
        <taxon>Eurotiomycetidae</taxon>
        <taxon>Eurotiales</taxon>
        <taxon>Aspergillaceae</taxon>
        <taxon>Aspergillus</taxon>
        <taxon>Aspergillus subgen. Circumdati</taxon>
    </lineage>
</organism>
<feature type="domain" description="GFO/IDH/MocA-like oxidoreductase" evidence="7">
    <location>
        <begin position="173"/>
        <end position="272"/>
    </location>
</feature>
<dbReference type="Gene3D" id="3.30.360.10">
    <property type="entry name" value="Dihydrodipicolinate Reductase, domain 2"/>
    <property type="match status" value="1"/>
</dbReference>
<dbReference type="Proteomes" id="UP000326877">
    <property type="component" value="Unassembled WGS sequence"/>
</dbReference>
<accession>A0A5N7C2Y7</accession>
<sequence>MMFSALQRIYSGFISPPPATKKEGAIRFGLLGASNIAPIALINPAKAHPDVIIAAVAARDRNRAETYAKKYDIPIVHASYEDLLNDPSVDAVYISLPNCLHYEWAVRAIRAGKHVLLEKPSCANSEEARALFNHPLLQQPGAPIVLEAFHYRFHPAWQTFLSFIHQGPEAGPVRHALAQQYAPNGMLPADDIRWRYDLAGGAMMDFGTYPMHCLRQIWREEPTEVVEAEYRPVPAGSDHGEETQVDQAMTATYRTATGATGKLIADLAASGGWPLLPTSWSSKLPGFGWPKCEVELGEKEVEIVQGESRFVKRKVTIWNHLVPSLYHRIDVEDTNTTHRDGQIVRTWKETKHVKAYTWPSEDEQFGVAKEWWPTYLYQLHEFVSRVKGGQSSGAWVDGDDSIKQMEAVDRTYEKAGLRIRPTSSFEL</sequence>
<dbReference type="InterPro" id="IPR055170">
    <property type="entry name" value="GFO_IDH_MocA-like_dom"/>
</dbReference>
<evidence type="ECO:0000259" key="7">
    <source>
        <dbReference type="Pfam" id="PF22725"/>
    </source>
</evidence>
<dbReference type="SUPFAM" id="SSF55347">
    <property type="entry name" value="Glyceraldehyde-3-phosphate dehydrogenase-like, C-terminal domain"/>
    <property type="match status" value="1"/>
</dbReference>
<dbReference type="Pfam" id="PF01408">
    <property type="entry name" value="GFO_IDH_MocA"/>
    <property type="match status" value="1"/>
</dbReference>
<evidence type="ECO:0000256" key="4">
    <source>
        <dbReference type="ARBA" id="ARBA00042988"/>
    </source>
</evidence>
<evidence type="ECO:0000256" key="1">
    <source>
        <dbReference type="ARBA" id="ARBA00010928"/>
    </source>
</evidence>
<dbReference type="PANTHER" id="PTHR22604:SF105">
    <property type="entry name" value="TRANS-1,2-DIHYDROBENZENE-1,2-DIOL DEHYDROGENASE"/>
    <property type="match status" value="1"/>
</dbReference>
<comment type="catalytic activity">
    <reaction evidence="5">
        <text>D-xylose + NADP(+) = D-xylono-1,5-lactone + NADPH + H(+)</text>
        <dbReference type="Rhea" id="RHEA:22000"/>
        <dbReference type="ChEBI" id="CHEBI:15378"/>
        <dbReference type="ChEBI" id="CHEBI:15867"/>
        <dbReference type="ChEBI" id="CHEBI:53455"/>
        <dbReference type="ChEBI" id="CHEBI:57783"/>
        <dbReference type="ChEBI" id="CHEBI:58349"/>
        <dbReference type="EC" id="1.1.1.179"/>
    </reaction>
</comment>
<dbReference type="OrthoDB" id="6417021at2759"/>
<dbReference type="AlphaFoldDB" id="A0A5N7C2Y7"/>
<comment type="similarity">
    <text evidence="1">Belongs to the Gfo/Idh/MocA family.</text>
</comment>
<evidence type="ECO:0000256" key="5">
    <source>
        <dbReference type="ARBA" id="ARBA00049233"/>
    </source>
</evidence>
<dbReference type="Gene3D" id="3.40.50.720">
    <property type="entry name" value="NAD(P)-binding Rossmann-like Domain"/>
    <property type="match status" value="1"/>
</dbReference>
<dbReference type="PANTHER" id="PTHR22604">
    <property type="entry name" value="OXIDOREDUCTASES"/>
    <property type="match status" value="1"/>
</dbReference>
<protein>
    <recommendedName>
        <fullName evidence="3">D-xylose 1-dehydrogenase (NADP(+), D-xylono-1,5-lactone-forming)</fullName>
        <ecNumber evidence="3">1.1.1.179</ecNumber>
    </recommendedName>
    <alternativeName>
        <fullName evidence="4">D-xylose-NADP dehydrogenase</fullName>
    </alternativeName>
</protein>
<dbReference type="InterPro" id="IPR036291">
    <property type="entry name" value="NAD(P)-bd_dom_sf"/>
</dbReference>
<dbReference type="GO" id="GO:0047837">
    <property type="term" value="F:D-xylose 1-dehydrogenase (NADP+) activity"/>
    <property type="evidence" value="ECO:0007669"/>
    <property type="project" value="UniProtKB-EC"/>
</dbReference>
<gene>
    <name evidence="8" type="ORF">BDV23DRAFT_159721</name>
</gene>
<dbReference type="EMBL" id="ML735283">
    <property type="protein sequence ID" value="KAE8388067.1"/>
    <property type="molecule type" value="Genomic_DNA"/>
</dbReference>
<keyword evidence="2" id="KW-0560">Oxidoreductase</keyword>
<evidence type="ECO:0000259" key="6">
    <source>
        <dbReference type="Pfam" id="PF01408"/>
    </source>
</evidence>
<dbReference type="Pfam" id="PF22725">
    <property type="entry name" value="GFO_IDH_MocA_C3"/>
    <property type="match status" value="1"/>
</dbReference>
<evidence type="ECO:0000313" key="8">
    <source>
        <dbReference type="EMBL" id="KAE8388067.1"/>
    </source>
</evidence>
<reference evidence="8" key="1">
    <citation type="submission" date="2019-04" db="EMBL/GenBank/DDBJ databases">
        <title>Friends and foes A comparative genomics studyof 23 Aspergillus species from section Flavi.</title>
        <authorList>
            <consortium name="DOE Joint Genome Institute"/>
            <person name="Kjaerbolling I."/>
            <person name="Vesth T."/>
            <person name="Frisvad J.C."/>
            <person name="Nybo J.L."/>
            <person name="Theobald S."/>
            <person name="Kildgaard S."/>
            <person name="Isbrandt T."/>
            <person name="Kuo A."/>
            <person name="Sato A."/>
            <person name="Lyhne E.K."/>
            <person name="Kogle M.E."/>
            <person name="Wiebenga A."/>
            <person name="Kun R.S."/>
            <person name="Lubbers R.J."/>
            <person name="Makela M.R."/>
            <person name="Barry K."/>
            <person name="Chovatia M."/>
            <person name="Clum A."/>
            <person name="Daum C."/>
            <person name="Haridas S."/>
            <person name="He G."/>
            <person name="LaButti K."/>
            <person name="Lipzen A."/>
            <person name="Mondo S."/>
            <person name="Riley R."/>
            <person name="Salamov A."/>
            <person name="Simmons B.A."/>
            <person name="Magnuson J.K."/>
            <person name="Henrissat B."/>
            <person name="Mortensen U.H."/>
            <person name="Larsen T.O."/>
            <person name="Devries R.P."/>
            <person name="Grigoriev I.V."/>
            <person name="Machida M."/>
            <person name="Baker S.E."/>
            <person name="Andersen M.R."/>
        </authorList>
    </citation>
    <scope>NUCLEOTIDE SEQUENCE [LARGE SCALE GENOMIC DNA]</scope>
    <source>
        <strain evidence="8">IBT 14317</strain>
    </source>
</reference>
<dbReference type="InterPro" id="IPR000683">
    <property type="entry name" value="Gfo/Idh/MocA-like_OxRdtase_N"/>
</dbReference>
<evidence type="ECO:0000256" key="3">
    <source>
        <dbReference type="ARBA" id="ARBA00038984"/>
    </source>
</evidence>
<evidence type="ECO:0000256" key="2">
    <source>
        <dbReference type="ARBA" id="ARBA00023002"/>
    </source>
</evidence>
<proteinExistence type="inferred from homology"/>
<name>A0A5N7C2Y7_PETAA</name>
<dbReference type="GO" id="GO:0000166">
    <property type="term" value="F:nucleotide binding"/>
    <property type="evidence" value="ECO:0007669"/>
    <property type="project" value="InterPro"/>
</dbReference>
<feature type="domain" description="Gfo/Idh/MocA-like oxidoreductase N-terminal" evidence="6">
    <location>
        <begin position="26"/>
        <end position="132"/>
    </location>
</feature>
<dbReference type="InterPro" id="IPR050984">
    <property type="entry name" value="Gfo/Idh/MocA_domain"/>
</dbReference>